<protein>
    <recommendedName>
        <fullName evidence="3">Gamma-glutamylcyclotransferase</fullName>
    </recommendedName>
</protein>
<sequence length="191" mass="20805">MNDAYFFGYGSLVNRQTHLHAPNFPARLKGWRRVWKSTVLREVAFLSAEPWEGAVMEGLVAHVPGGDWAALDLRERAYGRHDVSALCEHEAGPVRVEVYAVAPEHAAGPDVAHPVLLSYVDTVVQGFAEVFGAAGALRFFETTAGWPPEVVDDRAAPAYPRATPVSAEERDFVDAGLRRLGVEQVAASVRA</sequence>
<dbReference type="STRING" id="1217970.SAMN05444002_2729"/>
<organism evidence="1 2">
    <name type="scientific">Vannielia litorea</name>
    <dbReference type="NCBI Taxonomy" id="1217970"/>
    <lineage>
        <taxon>Bacteria</taxon>
        <taxon>Pseudomonadati</taxon>
        <taxon>Pseudomonadota</taxon>
        <taxon>Alphaproteobacteria</taxon>
        <taxon>Rhodobacterales</taxon>
        <taxon>Paracoccaceae</taxon>
        <taxon>Vannielia</taxon>
    </lineage>
</organism>
<gene>
    <name evidence="1" type="ORF">SAMN05444002_2729</name>
</gene>
<evidence type="ECO:0000313" key="1">
    <source>
        <dbReference type="EMBL" id="SIO10325.1"/>
    </source>
</evidence>
<name>A0A1N6GSJ7_9RHOB</name>
<dbReference type="Gene3D" id="3.10.490.10">
    <property type="entry name" value="Gamma-glutamyl cyclotransferase-like"/>
    <property type="match status" value="1"/>
</dbReference>
<evidence type="ECO:0000313" key="2">
    <source>
        <dbReference type="Proteomes" id="UP000184932"/>
    </source>
</evidence>
<dbReference type="InterPro" id="IPR036568">
    <property type="entry name" value="GGCT-like_sf"/>
</dbReference>
<dbReference type="CDD" id="cd06661">
    <property type="entry name" value="GGCT_like"/>
    <property type="match status" value="1"/>
</dbReference>
<accession>A0A1N6GSJ7</accession>
<dbReference type="InterPro" id="IPR013024">
    <property type="entry name" value="GGCT-like"/>
</dbReference>
<dbReference type="OrthoDB" id="5567366at2"/>
<dbReference type="AlphaFoldDB" id="A0A1N6GSJ7"/>
<dbReference type="Proteomes" id="UP000184932">
    <property type="component" value="Unassembled WGS sequence"/>
</dbReference>
<keyword evidence="2" id="KW-1185">Reference proteome</keyword>
<reference evidence="2" key="1">
    <citation type="submission" date="2016-11" db="EMBL/GenBank/DDBJ databases">
        <authorList>
            <person name="Varghese N."/>
            <person name="Submissions S."/>
        </authorList>
    </citation>
    <scope>NUCLEOTIDE SEQUENCE [LARGE SCALE GENOMIC DNA]</scope>
    <source>
        <strain evidence="2">DSM 29440</strain>
    </source>
</reference>
<dbReference type="SUPFAM" id="SSF110857">
    <property type="entry name" value="Gamma-glutamyl cyclotransferase-like"/>
    <property type="match status" value="1"/>
</dbReference>
<dbReference type="EMBL" id="FSRL01000001">
    <property type="protein sequence ID" value="SIO10325.1"/>
    <property type="molecule type" value="Genomic_DNA"/>
</dbReference>
<proteinExistence type="predicted"/>
<dbReference type="RefSeq" id="WP_074256715.1">
    <property type="nucleotide sequence ID" value="NZ_FSRL01000001.1"/>
</dbReference>
<evidence type="ECO:0008006" key="3">
    <source>
        <dbReference type="Google" id="ProtNLM"/>
    </source>
</evidence>